<gene>
    <name evidence="1" type="ordered locus">SBI_02121</name>
</gene>
<dbReference type="NCBIfam" id="TIGR01409">
    <property type="entry name" value="TAT_signal_seq"/>
    <property type="match status" value="1"/>
</dbReference>
<dbReference type="STRING" id="749414.SBI_02121"/>
<name>D7BT27_STRBB</name>
<dbReference type="EMBL" id="CP002047">
    <property type="protein sequence ID" value="ADI05242.1"/>
    <property type="molecule type" value="Genomic_DNA"/>
</dbReference>
<dbReference type="eggNOG" id="COG0457">
    <property type="taxonomic scope" value="Bacteria"/>
</dbReference>
<evidence type="ECO:0008006" key="3">
    <source>
        <dbReference type="Google" id="ProtNLM"/>
    </source>
</evidence>
<dbReference type="Proteomes" id="UP000000377">
    <property type="component" value="Chromosome"/>
</dbReference>
<dbReference type="InterPro" id="IPR019546">
    <property type="entry name" value="TAT_signal_bac_arc"/>
</dbReference>
<proteinExistence type="predicted"/>
<accession>D7BT27</accession>
<protein>
    <recommendedName>
        <fullName evidence="3">Transcriptional regulator</fullName>
    </recommendedName>
</protein>
<evidence type="ECO:0000313" key="1">
    <source>
        <dbReference type="EMBL" id="ADI05242.1"/>
    </source>
</evidence>
<keyword evidence="2" id="KW-1185">Reference proteome</keyword>
<evidence type="ECO:0000313" key="2">
    <source>
        <dbReference type="Proteomes" id="UP000000377"/>
    </source>
</evidence>
<dbReference type="PATRIC" id="fig|749414.3.peg.2193"/>
<dbReference type="eggNOG" id="COG0242">
    <property type="taxonomic scope" value="Bacteria"/>
</dbReference>
<sequence>MDECEARRSSYPLTIPDALLHSEAMQRACAARDFQEIFRLVNRRTGSSHAAMAAAIGKMTSSRVSDIIRGVRGIRGQEVIARVADGFGVPGEMLGLPTRPWEGSPENGGASDRFGAVTQYFDNTVESGGEEDTDVDRRRFLGAAAVAATGVVPLPGIAEARQGINAALTGSNAGDLAYLDEAFERHRGGYRGRPPAVVLTEMRGDLDLLRDVLGRPHQAAVRADLARTAAGITGLVAIIQHDRGDQRDSHGWFTTAEQAARESGDRHMLAWTLARYAMVPLNYGAPRAAAELAAKARAEAGRKPSASAALAAAVTARALAATGDQQGALRAVADARSAAEQLDGSQAADTWFGYPYQKHHVHLSQAFTLMGQTREAYAEQAAALALTSSSSVMTRALLTMDEATCLSADGDPLGAADVAVAVWEELPQEYQGGLVRSRVEALHQTLSGTARARVGDALAGR</sequence>
<dbReference type="KEGG" id="sbh:SBI_02121"/>
<dbReference type="HOGENOM" id="CLU_029927_6_1_11"/>
<reference evidence="1 2" key="1">
    <citation type="journal article" date="2010" name="J. Bacteriol.">
        <title>Genome sequence of the milbemycin-producing bacterium Streptomyces bingchenggensis.</title>
        <authorList>
            <person name="Wang X.J."/>
            <person name="Yan Y.J."/>
            <person name="Zhang B."/>
            <person name="An J."/>
            <person name="Wang J.J."/>
            <person name="Tian J."/>
            <person name="Jiang L."/>
            <person name="Chen Y.H."/>
            <person name="Huang S.X."/>
            <person name="Yin M."/>
            <person name="Zhang J."/>
            <person name="Gao A.L."/>
            <person name="Liu C.X."/>
            <person name="Zhu Z.X."/>
            <person name="Xiang W.S."/>
        </authorList>
    </citation>
    <scope>NUCLEOTIDE SEQUENCE [LARGE SCALE GENOMIC DNA]</scope>
    <source>
        <strain evidence="1 2">BCW-1</strain>
    </source>
</reference>
<dbReference type="RefSeq" id="WP_014174721.1">
    <property type="nucleotide sequence ID" value="NC_016582.1"/>
</dbReference>
<dbReference type="AlphaFoldDB" id="D7BT27"/>
<organism evidence="1 2">
    <name type="scientific">Streptomyces bingchenggensis (strain BCW-1)</name>
    <dbReference type="NCBI Taxonomy" id="749414"/>
    <lineage>
        <taxon>Bacteria</taxon>
        <taxon>Bacillati</taxon>
        <taxon>Actinomycetota</taxon>
        <taxon>Actinomycetes</taxon>
        <taxon>Kitasatosporales</taxon>
        <taxon>Streptomycetaceae</taxon>
        <taxon>Streptomyces</taxon>
    </lineage>
</organism>